<keyword evidence="2" id="KW-0808">Transferase</keyword>
<gene>
    <name evidence="6" type="ORF">EPUS_03115</name>
</gene>
<dbReference type="PANTHER" id="PTHR43712">
    <property type="entry name" value="PUTATIVE (AFU_ORTHOLOGUE AFUA_4G14580)-RELATED"/>
    <property type="match status" value="1"/>
</dbReference>
<dbReference type="HOGENOM" id="CLU_1030697_0_0_1"/>
<comment type="similarity">
    <text evidence="4">Belongs to the class I-like SAM-binding methyltransferase superfamily. Cation-independent O-methyltransferase family.</text>
</comment>
<reference evidence="7" key="1">
    <citation type="journal article" date="2014" name="BMC Genomics">
        <title>Genome characteristics reveal the impact of lichenization on lichen-forming fungus Endocarpon pusillum Hedwig (Verrucariales, Ascomycota).</title>
        <authorList>
            <person name="Wang Y.-Y."/>
            <person name="Liu B."/>
            <person name="Zhang X.-Y."/>
            <person name="Zhou Q.-M."/>
            <person name="Zhang T."/>
            <person name="Li H."/>
            <person name="Yu Y.-F."/>
            <person name="Zhang X.-L."/>
            <person name="Hao X.-Y."/>
            <person name="Wang M."/>
            <person name="Wang L."/>
            <person name="Wei J.-C."/>
        </authorList>
    </citation>
    <scope>NUCLEOTIDE SEQUENCE [LARGE SCALE GENOMIC DNA]</scope>
    <source>
        <strain evidence="7">Z07020 / HMAS-L-300199</strain>
    </source>
</reference>
<organism evidence="6 7">
    <name type="scientific">Endocarpon pusillum (strain Z07020 / HMAS-L-300199)</name>
    <name type="common">Lichen-forming fungus</name>
    <dbReference type="NCBI Taxonomy" id="1263415"/>
    <lineage>
        <taxon>Eukaryota</taxon>
        <taxon>Fungi</taxon>
        <taxon>Dikarya</taxon>
        <taxon>Ascomycota</taxon>
        <taxon>Pezizomycotina</taxon>
        <taxon>Eurotiomycetes</taxon>
        <taxon>Chaetothyriomycetidae</taxon>
        <taxon>Verrucariales</taxon>
        <taxon>Verrucariaceae</taxon>
        <taxon>Endocarpon</taxon>
    </lineage>
</organism>
<dbReference type="PANTHER" id="PTHR43712:SF5">
    <property type="entry name" value="O-METHYLTRANSFERASE ASQN-RELATED"/>
    <property type="match status" value="1"/>
</dbReference>
<evidence type="ECO:0000256" key="4">
    <source>
        <dbReference type="ARBA" id="ARBA00038277"/>
    </source>
</evidence>
<evidence type="ECO:0000256" key="3">
    <source>
        <dbReference type="ARBA" id="ARBA00022691"/>
    </source>
</evidence>
<dbReference type="OMA" id="HIISAMH"/>
<keyword evidence="1" id="KW-0489">Methyltransferase</keyword>
<dbReference type="PROSITE" id="PS51683">
    <property type="entry name" value="SAM_OMT_II"/>
    <property type="match status" value="1"/>
</dbReference>
<dbReference type="Proteomes" id="UP000019373">
    <property type="component" value="Unassembled WGS sequence"/>
</dbReference>
<dbReference type="InterPro" id="IPR001077">
    <property type="entry name" value="COMT_C"/>
</dbReference>
<dbReference type="GO" id="GO:0032259">
    <property type="term" value="P:methylation"/>
    <property type="evidence" value="ECO:0007669"/>
    <property type="project" value="UniProtKB-KW"/>
</dbReference>
<evidence type="ECO:0000256" key="2">
    <source>
        <dbReference type="ARBA" id="ARBA00022679"/>
    </source>
</evidence>
<dbReference type="GO" id="GO:0008171">
    <property type="term" value="F:O-methyltransferase activity"/>
    <property type="evidence" value="ECO:0007669"/>
    <property type="project" value="InterPro"/>
</dbReference>
<dbReference type="Gene3D" id="3.40.50.150">
    <property type="entry name" value="Vaccinia Virus protein VP39"/>
    <property type="match status" value="1"/>
</dbReference>
<keyword evidence="7" id="KW-1185">Reference proteome</keyword>
<dbReference type="Pfam" id="PF00891">
    <property type="entry name" value="Methyltransf_2"/>
    <property type="match status" value="1"/>
</dbReference>
<protein>
    <recommendedName>
        <fullName evidence="5">O-methyltransferase C-terminal domain-containing protein</fullName>
    </recommendedName>
</protein>
<dbReference type="EMBL" id="KE720961">
    <property type="protein sequence ID" value="ERF73283.1"/>
    <property type="molecule type" value="Genomic_DNA"/>
</dbReference>
<keyword evidence="3" id="KW-0949">S-adenosyl-L-methionine</keyword>
<feature type="domain" description="O-methyltransferase C-terminal" evidence="5">
    <location>
        <begin position="103"/>
        <end position="248"/>
    </location>
</feature>
<dbReference type="SUPFAM" id="SSF53335">
    <property type="entry name" value="S-adenosyl-L-methionine-dependent methyltransferases"/>
    <property type="match status" value="1"/>
</dbReference>
<dbReference type="AlphaFoldDB" id="U1GM15"/>
<dbReference type="eggNOG" id="KOG3178">
    <property type="taxonomic scope" value="Eukaryota"/>
</dbReference>
<name>U1GM15_ENDPU</name>
<accession>U1GM15</accession>
<dbReference type="RefSeq" id="XP_007801056.1">
    <property type="nucleotide sequence ID" value="XM_007802865.1"/>
</dbReference>
<evidence type="ECO:0000256" key="1">
    <source>
        <dbReference type="ARBA" id="ARBA00022603"/>
    </source>
</evidence>
<dbReference type="OrthoDB" id="1606438at2759"/>
<sequence length="270" mass="30616">MPCRRDDSLPQSRHWCTIAATTDCGQQAPPSKRSATMDFKPSITRQIRRSAAPSTPSWACSITTAALIRSAGNASHWGWRGARWSRCLTEDIYPFEEELPSDALIVDVGGGLGQVSTRIAEKIPRLRFLVQDQAGVVEVTRSSGLPDEVEGRVSFIAHDFFEVQPVKYADVYLFRFILHDHPDSAYIRMRRHIISAMHPTRSRILIDDAVIPDLLGSESIRMFSMLDIHMAMRLNAKERTRKQREELCRATDERLVVDKIWEERDGRGGP</sequence>
<proteinExistence type="inferred from homology"/>
<evidence type="ECO:0000259" key="5">
    <source>
        <dbReference type="Pfam" id="PF00891"/>
    </source>
</evidence>
<dbReference type="GeneID" id="19238163"/>
<evidence type="ECO:0000313" key="7">
    <source>
        <dbReference type="Proteomes" id="UP000019373"/>
    </source>
</evidence>
<evidence type="ECO:0000313" key="6">
    <source>
        <dbReference type="EMBL" id="ERF73283.1"/>
    </source>
</evidence>
<dbReference type="InterPro" id="IPR016461">
    <property type="entry name" value="COMT-like"/>
</dbReference>
<dbReference type="InterPro" id="IPR029063">
    <property type="entry name" value="SAM-dependent_MTases_sf"/>
</dbReference>